<gene>
    <name evidence="5" type="ORF">FJD38_10035</name>
</gene>
<sequence length="499" mass="53117">MCPTPPSVIPSRTPHHFEFDGSASAAPERTSVEVSRVVPGVSETTTRSILHIGDNAIIVRHVTQSALYPIPIDRLVFTATTSRASIFVTKGDQDTLVIDLNHERYQIKPASVKQIIEIHTGHEDDTVYVVDSFKNPFHIETGAGNDSVVSNAEETTVITGQGNDMVMTGAGNAYVNTGDGNDIVNANGSGTTVAYTGKGADFIRAGTGRAFIDAGEGNDVAVGGQGHTVLWGNEGEDLLTAGSGSNVIYAGKGQDILDGVKGSDKIYTGSDPAFITDGKIDLGETMSPPSSRPNPNIIKVSSTPLSESGFIVLGSESFIERVQDDLRLLLSSDAGHRLISELTKSIRKSNKPITIAELKHVKNGLYIPNIGDGRSFIQVGKSGIPDFGGTVYYNPTFSSKDSLPIAVLYHELCHAYNHVTGTRFLGASPDGPAGVKQAPLINNVELQAVGLPCNVEPFDFDGDPTTPASKTNPKPYSENGIREELGLPLRTTYIYYSDV</sequence>
<reference evidence="5 6" key="1">
    <citation type="submission" date="2019-06" db="EMBL/GenBank/DDBJ databases">
        <title>Pseudomonas bimorpha sp. nov. isolated from bovine raw milk and skim milk concentrate.</title>
        <authorList>
            <person name="Hofmann K."/>
            <person name="Huptas C."/>
            <person name="Doll E."/>
            <person name="Scherer S."/>
            <person name="Wenning M."/>
        </authorList>
    </citation>
    <scope>NUCLEOTIDE SEQUENCE [LARGE SCALE GENOMIC DNA]</scope>
    <source>
        <strain evidence="5 6">DSM 108989</strain>
    </source>
</reference>
<dbReference type="SUPFAM" id="SSF51120">
    <property type="entry name" value="beta-Roll"/>
    <property type="match status" value="1"/>
</dbReference>
<dbReference type="PANTHER" id="PTHR38340">
    <property type="entry name" value="S-LAYER PROTEIN"/>
    <property type="match status" value="1"/>
</dbReference>
<dbReference type="Pfam" id="PF14891">
    <property type="entry name" value="Peptidase_M91"/>
    <property type="match status" value="1"/>
</dbReference>
<keyword evidence="2" id="KW-0964">Secreted</keyword>
<dbReference type="Pfam" id="PF00353">
    <property type="entry name" value="HemolysinCabind"/>
    <property type="match status" value="3"/>
</dbReference>
<evidence type="ECO:0000256" key="1">
    <source>
        <dbReference type="ARBA" id="ARBA00004613"/>
    </source>
</evidence>
<name>A0ABY3GIY5_9PSED</name>
<dbReference type="EMBL" id="VFIO01000003">
    <property type="protein sequence ID" value="TWR89851.1"/>
    <property type="molecule type" value="Genomic_DNA"/>
</dbReference>
<dbReference type="PANTHER" id="PTHR38340:SF1">
    <property type="entry name" value="S-LAYER PROTEIN"/>
    <property type="match status" value="1"/>
</dbReference>
<comment type="caution">
    <text evidence="5">The sequence shown here is derived from an EMBL/GenBank/DDBJ whole genome shotgun (WGS) entry which is preliminary data.</text>
</comment>
<dbReference type="RefSeq" id="WP_146385170.1">
    <property type="nucleotide sequence ID" value="NZ_CP142033.1"/>
</dbReference>
<keyword evidence="6" id="KW-1185">Reference proteome</keyword>
<accession>A0ABY3GIY5</accession>
<protein>
    <recommendedName>
        <fullName evidence="7">Hemolysin</fullName>
    </recommendedName>
</protein>
<dbReference type="InterPro" id="IPR050557">
    <property type="entry name" value="RTX_toxin/Mannuronan_C5-epim"/>
</dbReference>
<evidence type="ECO:0000256" key="2">
    <source>
        <dbReference type="ARBA" id="ARBA00022525"/>
    </source>
</evidence>
<dbReference type="InterPro" id="IPR011049">
    <property type="entry name" value="Serralysin-like_metalloprot_C"/>
</dbReference>
<dbReference type="InterPro" id="IPR028208">
    <property type="entry name" value="Effector_pro_NleD-like"/>
</dbReference>
<evidence type="ECO:0000256" key="3">
    <source>
        <dbReference type="ARBA" id="ARBA00022837"/>
    </source>
</evidence>
<feature type="region of interest" description="Disordered" evidence="4">
    <location>
        <begin position="1"/>
        <end position="31"/>
    </location>
</feature>
<keyword evidence="3" id="KW-0106">Calcium</keyword>
<dbReference type="Proteomes" id="UP000318428">
    <property type="component" value="Unassembled WGS sequence"/>
</dbReference>
<evidence type="ECO:0000256" key="4">
    <source>
        <dbReference type="SAM" id="MobiDB-lite"/>
    </source>
</evidence>
<dbReference type="Gene3D" id="2.150.10.10">
    <property type="entry name" value="Serralysin-like metalloprotease, C-terminal"/>
    <property type="match status" value="2"/>
</dbReference>
<evidence type="ECO:0008006" key="7">
    <source>
        <dbReference type="Google" id="ProtNLM"/>
    </source>
</evidence>
<organism evidence="5 6">
    <name type="scientific">Pseudomonas saxonica</name>
    <dbReference type="NCBI Taxonomy" id="2600598"/>
    <lineage>
        <taxon>Bacteria</taxon>
        <taxon>Pseudomonadati</taxon>
        <taxon>Pseudomonadota</taxon>
        <taxon>Gammaproteobacteria</taxon>
        <taxon>Pseudomonadales</taxon>
        <taxon>Pseudomonadaceae</taxon>
        <taxon>Pseudomonas</taxon>
    </lineage>
</organism>
<evidence type="ECO:0000313" key="5">
    <source>
        <dbReference type="EMBL" id="TWR89851.1"/>
    </source>
</evidence>
<dbReference type="InterPro" id="IPR001343">
    <property type="entry name" value="Hemolysn_Ca-bd"/>
</dbReference>
<evidence type="ECO:0000313" key="6">
    <source>
        <dbReference type="Proteomes" id="UP000318428"/>
    </source>
</evidence>
<feature type="region of interest" description="Disordered" evidence="4">
    <location>
        <begin position="460"/>
        <end position="480"/>
    </location>
</feature>
<comment type="subcellular location">
    <subcellularLocation>
        <location evidence="1">Secreted</location>
    </subcellularLocation>
</comment>
<proteinExistence type="predicted"/>